<accession>A0A251P544</accession>
<organism evidence="1 2">
    <name type="scientific">Prunus persica</name>
    <name type="common">Peach</name>
    <name type="synonym">Amygdalus persica</name>
    <dbReference type="NCBI Taxonomy" id="3760"/>
    <lineage>
        <taxon>Eukaryota</taxon>
        <taxon>Viridiplantae</taxon>
        <taxon>Streptophyta</taxon>
        <taxon>Embryophyta</taxon>
        <taxon>Tracheophyta</taxon>
        <taxon>Spermatophyta</taxon>
        <taxon>Magnoliopsida</taxon>
        <taxon>eudicotyledons</taxon>
        <taxon>Gunneridae</taxon>
        <taxon>Pentapetalae</taxon>
        <taxon>rosids</taxon>
        <taxon>fabids</taxon>
        <taxon>Rosales</taxon>
        <taxon>Rosaceae</taxon>
        <taxon>Amygdaloideae</taxon>
        <taxon>Amygdaleae</taxon>
        <taxon>Prunus</taxon>
    </lineage>
</organism>
<dbReference type="AlphaFoldDB" id="A0A251P544"/>
<gene>
    <name evidence="1" type="ORF">PRUPE_5G074100</name>
</gene>
<proteinExistence type="predicted"/>
<protein>
    <submittedName>
        <fullName evidence="1">Uncharacterized protein</fullName>
    </submittedName>
</protein>
<keyword evidence="2" id="KW-1185">Reference proteome</keyword>
<sequence>MVQTNSGSQPVGLQFPPLGYNDIYKKGPSIFGSPVLGVGGSIQAMCKFHIGKYNNNLQFKYRWSTSNCNETFCDKTPHLEVHWVFSLLGG</sequence>
<dbReference type="Gramene" id="ONI06682">
    <property type="protein sequence ID" value="ONI06682"/>
    <property type="gene ID" value="PRUPE_5G074100"/>
</dbReference>
<reference evidence="1 2" key="1">
    <citation type="journal article" date="2013" name="Nat. Genet.">
        <title>The high-quality draft genome of peach (Prunus persica) identifies unique patterns of genetic diversity, domestication and genome evolution.</title>
        <authorList>
            <consortium name="International Peach Genome Initiative"/>
            <person name="Verde I."/>
            <person name="Abbott A.G."/>
            <person name="Scalabrin S."/>
            <person name="Jung S."/>
            <person name="Shu S."/>
            <person name="Marroni F."/>
            <person name="Zhebentyayeva T."/>
            <person name="Dettori M.T."/>
            <person name="Grimwood J."/>
            <person name="Cattonaro F."/>
            <person name="Zuccolo A."/>
            <person name="Rossini L."/>
            <person name="Jenkins J."/>
            <person name="Vendramin E."/>
            <person name="Meisel L.A."/>
            <person name="Decroocq V."/>
            <person name="Sosinski B."/>
            <person name="Prochnik S."/>
            <person name="Mitros T."/>
            <person name="Policriti A."/>
            <person name="Cipriani G."/>
            <person name="Dondini L."/>
            <person name="Ficklin S."/>
            <person name="Goodstein D.M."/>
            <person name="Xuan P."/>
            <person name="Del Fabbro C."/>
            <person name="Aramini V."/>
            <person name="Copetti D."/>
            <person name="Gonzalez S."/>
            <person name="Horner D.S."/>
            <person name="Falchi R."/>
            <person name="Lucas S."/>
            <person name="Mica E."/>
            <person name="Maldonado J."/>
            <person name="Lazzari B."/>
            <person name="Bielenberg D."/>
            <person name="Pirona R."/>
            <person name="Miculan M."/>
            <person name="Barakat A."/>
            <person name="Testolin R."/>
            <person name="Stella A."/>
            <person name="Tartarini S."/>
            <person name="Tonutti P."/>
            <person name="Arus P."/>
            <person name="Orellana A."/>
            <person name="Wells C."/>
            <person name="Main D."/>
            <person name="Vizzotto G."/>
            <person name="Silva H."/>
            <person name="Salamini F."/>
            <person name="Schmutz J."/>
            <person name="Morgante M."/>
            <person name="Rokhsar D.S."/>
        </authorList>
    </citation>
    <scope>NUCLEOTIDE SEQUENCE [LARGE SCALE GENOMIC DNA]</scope>
    <source>
        <strain evidence="2">cv. Nemared</strain>
    </source>
</reference>
<evidence type="ECO:0000313" key="2">
    <source>
        <dbReference type="Proteomes" id="UP000006882"/>
    </source>
</evidence>
<evidence type="ECO:0000313" key="1">
    <source>
        <dbReference type="EMBL" id="ONI06682.1"/>
    </source>
</evidence>
<name>A0A251P544_PRUPE</name>
<dbReference type="EMBL" id="CM007655">
    <property type="protein sequence ID" value="ONI06682.1"/>
    <property type="molecule type" value="Genomic_DNA"/>
</dbReference>
<dbReference type="Proteomes" id="UP000006882">
    <property type="component" value="Chromosome G5"/>
</dbReference>